<sequence>MLKLQQNSAIKQIYCIRQPKNDRIKNIILQQNGKSYSEIRCDLNRSKSCIKTFIDRYNQTNLYHDRLRSGRPKISTKINFALNCIVVSFVKNNNSQTREKSSLKINI</sequence>
<dbReference type="Proteomes" id="UP000276133">
    <property type="component" value="Unassembled WGS sequence"/>
</dbReference>
<name>A0A3M7QTI6_BRAPC</name>
<accession>A0A3M7QTI6</accession>
<proteinExistence type="predicted"/>
<dbReference type="EMBL" id="REGN01005133">
    <property type="protein sequence ID" value="RNA14680.1"/>
    <property type="molecule type" value="Genomic_DNA"/>
</dbReference>
<organism evidence="1 2">
    <name type="scientific">Brachionus plicatilis</name>
    <name type="common">Marine rotifer</name>
    <name type="synonym">Brachionus muelleri</name>
    <dbReference type="NCBI Taxonomy" id="10195"/>
    <lineage>
        <taxon>Eukaryota</taxon>
        <taxon>Metazoa</taxon>
        <taxon>Spiralia</taxon>
        <taxon>Gnathifera</taxon>
        <taxon>Rotifera</taxon>
        <taxon>Eurotatoria</taxon>
        <taxon>Monogononta</taxon>
        <taxon>Pseudotrocha</taxon>
        <taxon>Ploima</taxon>
        <taxon>Brachionidae</taxon>
        <taxon>Brachionus</taxon>
    </lineage>
</organism>
<dbReference type="AlphaFoldDB" id="A0A3M7QTI6"/>
<reference evidence="1 2" key="1">
    <citation type="journal article" date="2018" name="Sci. Rep.">
        <title>Genomic signatures of local adaptation to the degree of environmental predictability in rotifers.</title>
        <authorList>
            <person name="Franch-Gras L."/>
            <person name="Hahn C."/>
            <person name="Garcia-Roger E.M."/>
            <person name="Carmona M.J."/>
            <person name="Serra M."/>
            <person name="Gomez A."/>
        </authorList>
    </citation>
    <scope>NUCLEOTIDE SEQUENCE [LARGE SCALE GENOMIC DNA]</scope>
    <source>
        <strain evidence="1">HYR1</strain>
    </source>
</reference>
<evidence type="ECO:0000313" key="2">
    <source>
        <dbReference type="Proteomes" id="UP000276133"/>
    </source>
</evidence>
<gene>
    <name evidence="1" type="ORF">BpHYR1_052304</name>
</gene>
<comment type="caution">
    <text evidence="1">The sequence shown here is derived from an EMBL/GenBank/DDBJ whole genome shotgun (WGS) entry which is preliminary data.</text>
</comment>
<protein>
    <submittedName>
        <fullName evidence="1">Uncharacterized protein</fullName>
    </submittedName>
</protein>
<keyword evidence="2" id="KW-1185">Reference proteome</keyword>
<evidence type="ECO:0000313" key="1">
    <source>
        <dbReference type="EMBL" id="RNA14680.1"/>
    </source>
</evidence>